<protein>
    <submittedName>
        <fullName evidence="1">Uncharacterized protein</fullName>
    </submittedName>
</protein>
<sequence length="98" mass="11216">MYVRADMRKAFQNEQIYITKYCKTCIAQLQPAFQKISHISVKALSPPQLLLACVPDARKETALMTASGFYLAVRHLWGHHQHFGHQNLKLELNAPHVC</sequence>
<evidence type="ECO:0000313" key="1">
    <source>
        <dbReference type="EMBL" id="KAJ8884022.1"/>
    </source>
</evidence>
<dbReference type="EMBL" id="JARBHB010000005">
    <property type="protein sequence ID" value="KAJ8884022.1"/>
    <property type="molecule type" value="Genomic_DNA"/>
</dbReference>
<gene>
    <name evidence="1" type="ORF">PR048_015879</name>
</gene>
<organism evidence="1 2">
    <name type="scientific">Dryococelus australis</name>
    <dbReference type="NCBI Taxonomy" id="614101"/>
    <lineage>
        <taxon>Eukaryota</taxon>
        <taxon>Metazoa</taxon>
        <taxon>Ecdysozoa</taxon>
        <taxon>Arthropoda</taxon>
        <taxon>Hexapoda</taxon>
        <taxon>Insecta</taxon>
        <taxon>Pterygota</taxon>
        <taxon>Neoptera</taxon>
        <taxon>Polyneoptera</taxon>
        <taxon>Phasmatodea</taxon>
        <taxon>Verophasmatodea</taxon>
        <taxon>Anareolatae</taxon>
        <taxon>Phasmatidae</taxon>
        <taxon>Eurycanthinae</taxon>
        <taxon>Dryococelus</taxon>
    </lineage>
</organism>
<keyword evidence="2" id="KW-1185">Reference proteome</keyword>
<comment type="caution">
    <text evidence="1">The sequence shown here is derived from an EMBL/GenBank/DDBJ whole genome shotgun (WGS) entry which is preliminary data.</text>
</comment>
<reference evidence="1 2" key="1">
    <citation type="submission" date="2023-02" db="EMBL/GenBank/DDBJ databases">
        <title>LHISI_Scaffold_Assembly.</title>
        <authorList>
            <person name="Stuart O.P."/>
            <person name="Cleave R."/>
            <person name="Magrath M.J.L."/>
            <person name="Mikheyev A.S."/>
        </authorList>
    </citation>
    <scope>NUCLEOTIDE SEQUENCE [LARGE SCALE GENOMIC DNA]</scope>
    <source>
        <strain evidence="1">Daus_M_001</strain>
        <tissue evidence="1">Leg muscle</tissue>
    </source>
</reference>
<dbReference type="Proteomes" id="UP001159363">
    <property type="component" value="Chromosome 4"/>
</dbReference>
<proteinExistence type="predicted"/>
<accession>A0ABQ9HI64</accession>
<evidence type="ECO:0000313" key="2">
    <source>
        <dbReference type="Proteomes" id="UP001159363"/>
    </source>
</evidence>
<name>A0ABQ9HI64_9NEOP</name>